<dbReference type="InterPro" id="IPR001977">
    <property type="entry name" value="Depp_CoAkinase"/>
</dbReference>
<evidence type="ECO:0000256" key="2">
    <source>
        <dbReference type="ARBA" id="ARBA00022840"/>
    </source>
</evidence>
<reference evidence="5 6" key="1">
    <citation type="submission" date="2019-07" db="EMBL/GenBank/DDBJ databases">
        <title>Whole genome shotgun sequence of Deinococcus cellulosilyticus NBRC 106333.</title>
        <authorList>
            <person name="Hosoyama A."/>
            <person name="Uohara A."/>
            <person name="Ohji S."/>
            <person name="Ichikawa N."/>
        </authorList>
    </citation>
    <scope>NUCLEOTIDE SEQUENCE [LARGE SCALE GENOMIC DNA]</scope>
    <source>
        <strain evidence="5 6">NBRC 106333</strain>
    </source>
</reference>
<dbReference type="AlphaFoldDB" id="A0A511MX98"/>
<dbReference type="HAMAP" id="MF_00376">
    <property type="entry name" value="Dephospho_CoA_kinase"/>
    <property type="match status" value="1"/>
</dbReference>
<sequence>MKRIGLTGSIGSGKSTVARMLMARGIPVLDADQVAREVSSSPEVLALIAEAFGPQYVTPEGMNRPKVAELVFQKPDARQILNGIIHPRVRSRMQELETQLNADLVVQDIPLLFEGGLDTMMDATIVVDAPLEQRIERVMVRDGLTREQILARDRTQMPSEEKRKRATFVVMNEGSLDMLEMQVNYILDELLAPES</sequence>
<comment type="catalytic activity">
    <reaction evidence="3">
        <text>3'-dephospho-CoA + ATP = ADP + CoA + H(+)</text>
        <dbReference type="Rhea" id="RHEA:18245"/>
        <dbReference type="ChEBI" id="CHEBI:15378"/>
        <dbReference type="ChEBI" id="CHEBI:30616"/>
        <dbReference type="ChEBI" id="CHEBI:57287"/>
        <dbReference type="ChEBI" id="CHEBI:57328"/>
        <dbReference type="ChEBI" id="CHEBI:456216"/>
        <dbReference type="EC" id="2.7.1.24"/>
    </reaction>
</comment>
<comment type="pathway">
    <text evidence="3">Cofactor biosynthesis; coenzyme A biosynthesis; CoA from (R)-pantothenate: step 5/5.</text>
</comment>
<keyword evidence="3 5" id="KW-0418">Kinase</keyword>
<dbReference type="NCBIfam" id="TIGR00152">
    <property type="entry name" value="dephospho-CoA kinase"/>
    <property type="match status" value="1"/>
</dbReference>
<dbReference type="OrthoDB" id="9812943at2"/>
<gene>
    <name evidence="3 5" type="primary">coaE</name>
    <name evidence="5" type="ORF">DC3_08380</name>
</gene>
<keyword evidence="3" id="KW-0963">Cytoplasm</keyword>
<dbReference type="PANTHER" id="PTHR10695:SF46">
    <property type="entry name" value="BIFUNCTIONAL COENZYME A SYNTHASE-RELATED"/>
    <property type="match status" value="1"/>
</dbReference>
<dbReference type="PROSITE" id="PS51219">
    <property type="entry name" value="DPCK"/>
    <property type="match status" value="1"/>
</dbReference>
<dbReference type="GO" id="GO:0005524">
    <property type="term" value="F:ATP binding"/>
    <property type="evidence" value="ECO:0007669"/>
    <property type="project" value="UniProtKB-UniRule"/>
</dbReference>
<dbReference type="GO" id="GO:0005737">
    <property type="term" value="C:cytoplasm"/>
    <property type="evidence" value="ECO:0007669"/>
    <property type="project" value="UniProtKB-SubCell"/>
</dbReference>
<comment type="function">
    <text evidence="3">Catalyzes the phosphorylation of the 3'-hydroxyl group of dephosphocoenzyme A to form coenzyme A.</text>
</comment>
<dbReference type="InterPro" id="IPR027417">
    <property type="entry name" value="P-loop_NTPase"/>
</dbReference>
<keyword evidence="3" id="KW-0173">Coenzyme A biosynthesis</keyword>
<dbReference type="Pfam" id="PF01121">
    <property type="entry name" value="CoaE"/>
    <property type="match status" value="1"/>
</dbReference>
<dbReference type="GO" id="GO:0015937">
    <property type="term" value="P:coenzyme A biosynthetic process"/>
    <property type="evidence" value="ECO:0007669"/>
    <property type="project" value="UniProtKB-UniRule"/>
</dbReference>
<evidence type="ECO:0000256" key="4">
    <source>
        <dbReference type="NCBIfam" id="TIGR00152"/>
    </source>
</evidence>
<organism evidence="5 6">
    <name type="scientific">Deinococcus cellulosilyticus (strain DSM 18568 / NBRC 106333 / KACC 11606 / 5516J-15)</name>
    <dbReference type="NCBI Taxonomy" id="1223518"/>
    <lineage>
        <taxon>Bacteria</taxon>
        <taxon>Thermotogati</taxon>
        <taxon>Deinococcota</taxon>
        <taxon>Deinococci</taxon>
        <taxon>Deinococcales</taxon>
        <taxon>Deinococcaceae</taxon>
        <taxon>Deinococcus</taxon>
    </lineage>
</organism>
<dbReference type="PANTHER" id="PTHR10695">
    <property type="entry name" value="DEPHOSPHO-COA KINASE-RELATED"/>
    <property type="match status" value="1"/>
</dbReference>
<keyword evidence="1 3" id="KW-0547">Nucleotide-binding</keyword>
<dbReference type="Proteomes" id="UP000321306">
    <property type="component" value="Unassembled WGS sequence"/>
</dbReference>
<evidence type="ECO:0000256" key="1">
    <source>
        <dbReference type="ARBA" id="ARBA00022741"/>
    </source>
</evidence>
<dbReference type="Gene3D" id="3.40.50.300">
    <property type="entry name" value="P-loop containing nucleotide triphosphate hydrolases"/>
    <property type="match status" value="1"/>
</dbReference>
<comment type="similarity">
    <text evidence="3">Belongs to the CoaE family.</text>
</comment>
<feature type="binding site" evidence="3">
    <location>
        <begin position="11"/>
        <end position="16"/>
    </location>
    <ligand>
        <name>ATP</name>
        <dbReference type="ChEBI" id="CHEBI:30616"/>
    </ligand>
</feature>
<name>A0A511MX98_DEIC1</name>
<dbReference type="RefSeq" id="WP_146882608.1">
    <property type="nucleotide sequence ID" value="NZ_BJXB01000003.1"/>
</dbReference>
<comment type="caution">
    <text evidence="5">The sequence shown here is derived from an EMBL/GenBank/DDBJ whole genome shotgun (WGS) entry which is preliminary data.</text>
</comment>
<dbReference type="SUPFAM" id="SSF52540">
    <property type="entry name" value="P-loop containing nucleoside triphosphate hydrolases"/>
    <property type="match status" value="1"/>
</dbReference>
<comment type="subcellular location">
    <subcellularLocation>
        <location evidence="3">Cytoplasm</location>
    </subcellularLocation>
</comment>
<dbReference type="EC" id="2.7.1.24" evidence="3 4"/>
<dbReference type="UniPathway" id="UPA00241">
    <property type="reaction ID" value="UER00356"/>
</dbReference>
<evidence type="ECO:0000313" key="5">
    <source>
        <dbReference type="EMBL" id="GEM45203.1"/>
    </source>
</evidence>
<protein>
    <recommendedName>
        <fullName evidence="3 4">Dephospho-CoA kinase</fullName>
        <ecNumber evidence="3 4">2.7.1.24</ecNumber>
    </recommendedName>
    <alternativeName>
        <fullName evidence="3">Dephosphocoenzyme A kinase</fullName>
    </alternativeName>
</protein>
<keyword evidence="2 3" id="KW-0067">ATP-binding</keyword>
<evidence type="ECO:0000313" key="6">
    <source>
        <dbReference type="Proteomes" id="UP000321306"/>
    </source>
</evidence>
<dbReference type="CDD" id="cd02022">
    <property type="entry name" value="DPCK"/>
    <property type="match status" value="1"/>
</dbReference>
<dbReference type="EMBL" id="BJXB01000003">
    <property type="protein sequence ID" value="GEM45203.1"/>
    <property type="molecule type" value="Genomic_DNA"/>
</dbReference>
<accession>A0A511MX98</accession>
<evidence type="ECO:0000256" key="3">
    <source>
        <dbReference type="HAMAP-Rule" id="MF_00376"/>
    </source>
</evidence>
<proteinExistence type="inferred from homology"/>
<keyword evidence="3" id="KW-0808">Transferase</keyword>
<dbReference type="GO" id="GO:0004140">
    <property type="term" value="F:dephospho-CoA kinase activity"/>
    <property type="evidence" value="ECO:0007669"/>
    <property type="project" value="UniProtKB-UniRule"/>
</dbReference>
<keyword evidence="6" id="KW-1185">Reference proteome</keyword>